<dbReference type="Pfam" id="PF01774">
    <property type="entry name" value="UreD"/>
    <property type="match status" value="1"/>
</dbReference>
<dbReference type="GO" id="GO:0016151">
    <property type="term" value="F:nickel cation binding"/>
    <property type="evidence" value="ECO:0007669"/>
    <property type="project" value="UniProtKB-UniRule"/>
</dbReference>
<accession>A0A6M8BHM0</accession>
<keyword evidence="5" id="KW-1185">Reference proteome</keyword>
<dbReference type="KEGG" id="theu:HPC62_07210"/>
<protein>
    <recommendedName>
        <fullName evidence="3">Urease accessory protein UreD</fullName>
    </recommendedName>
</protein>
<dbReference type="HAMAP" id="MF_01384">
    <property type="entry name" value="UreD"/>
    <property type="match status" value="1"/>
</dbReference>
<evidence type="ECO:0000256" key="1">
    <source>
        <dbReference type="ARBA" id="ARBA00007177"/>
    </source>
</evidence>
<dbReference type="AlphaFoldDB" id="A0A6M8BHM0"/>
<organism evidence="4 5">
    <name type="scientific">Thermoleptolyngbya sichuanensis A183</name>
    <dbReference type="NCBI Taxonomy" id="2737172"/>
    <lineage>
        <taxon>Bacteria</taxon>
        <taxon>Bacillati</taxon>
        <taxon>Cyanobacteriota</taxon>
        <taxon>Cyanophyceae</taxon>
        <taxon>Oculatellales</taxon>
        <taxon>Oculatellaceae</taxon>
        <taxon>Thermoleptolyngbya</taxon>
        <taxon>Thermoleptolyngbya sichuanensis</taxon>
    </lineage>
</organism>
<evidence type="ECO:0000313" key="5">
    <source>
        <dbReference type="Proteomes" id="UP000505210"/>
    </source>
</evidence>
<dbReference type="PANTHER" id="PTHR33643">
    <property type="entry name" value="UREASE ACCESSORY PROTEIN D"/>
    <property type="match status" value="1"/>
</dbReference>
<dbReference type="PANTHER" id="PTHR33643:SF1">
    <property type="entry name" value="UREASE ACCESSORY PROTEIN D"/>
    <property type="match status" value="1"/>
</dbReference>
<comment type="function">
    <text evidence="3">Required for maturation of urease via the functional incorporation of the urease nickel metallocenter.</text>
</comment>
<proteinExistence type="inferred from homology"/>
<name>A0A6M8BHM0_9CYAN</name>
<comment type="similarity">
    <text evidence="1 3">Belongs to the UreD family.</text>
</comment>
<keyword evidence="2 3" id="KW-0143">Chaperone</keyword>
<dbReference type="GO" id="GO:0005737">
    <property type="term" value="C:cytoplasm"/>
    <property type="evidence" value="ECO:0007669"/>
    <property type="project" value="UniProtKB-SubCell"/>
</dbReference>
<evidence type="ECO:0000256" key="3">
    <source>
        <dbReference type="HAMAP-Rule" id="MF_01384"/>
    </source>
</evidence>
<sequence>MGADGAGWQGRLELDFVARAGGTQLGRSFVQAPMKVQRPFFPEGDRVCHVVTLHTAGGVVGGDRLSAKIHLAPKAHALCTTATAGKIYRSNGQVAEQATHIHIAAGGYLEWLPQETIVFDGADYRQRLRVDLDEDALWLGWEMTRLGRTARGEGFASGQWRSHTEVWKDGRLLWVDPQQILGGAAPLSSPHGLNHCPVVASFAILGQPVAQLSADLLPQTRQFIPTAASSSPLPFLQYAATRLQSGLLYRYRGHSTLEARRWFIQIWHLLRPALVDRPGYLPRVW</sequence>
<reference evidence="4 5" key="1">
    <citation type="submission" date="2020-05" db="EMBL/GenBank/DDBJ databases">
        <title>Complete genome sequence of of a novel Thermoleptolyngbya strain isolated from hot springs of Ganzi, Sichuan China.</title>
        <authorList>
            <person name="Tang J."/>
            <person name="Daroch M."/>
            <person name="Li L."/>
            <person name="Waleron K."/>
            <person name="Waleron M."/>
            <person name="Waleron M."/>
        </authorList>
    </citation>
    <scope>NUCLEOTIDE SEQUENCE [LARGE SCALE GENOMIC DNA]</scope>
    <source>
        <strain evidence="4 5">PKUAC-SCTA183</strain>
    </source>
</reference>
<keyword evidence="3" id="KW-0963">Cytoplasm</keyword>
<dbReference type="InterPro" id="IPR002669">
    <property type="entry name" value="UreD"/>
</dbReference>
<comment type="subcellular location">
    <subcellularLocation>
        <location evidence="3">Cytoplasm</location>
    </subcellularLocation>
</comment>
<dbReference type="EMBL" id="CP053661">
    <property type="protein sequence ID" value="QKD82015.1"/>
    <property type="molecule type" value="Genomic_DNA"/>
</dbReference>
<gene>
    <name evidence="3" type="primary">ureD</name>
    <name evidence="4" type="ORF">HPC62_07210</name>
</gene>
<dbReference type="RefSeq" id="WP_172354400.1">
    <property type="nucleotide sequence ID" value="NZ_CP053661.1"/>
</dbReference>
<evidence type="ECO:0000313" key="4">
    <source>
        <dbReference type="EMBL" id="QKD82015.1"/>
    </source>
</evidence>
<dbReference type="Proteomes" id="UP000505210">
    <property type="component" value="Chromosome"/>
</dbReference>
<keyword evidence="3" id="KW-0996">Nickel insertion</keyword>
<comment type="subunit">
    <text evidence="3">UreD, UreF and UreG form a complex that acts as a GTP-hydrolysis-dependent molecular chaperone, activating the urease apoprotein by helping to assemble the nickel containing metallocenter of UreC. The UreE protein probably delivers the nickel.</text>
</comment>
<evidence type="ECO:0000256" key="2">
    <source>
        <dbReference type="ARBA" id="ARBA00023186"/>
    </source>
</evidence>